<evidence type="ECO:0000313" key="7">
    <source>
        <dbReference type="EMBL" id="PME24342.1"/>
    </source>
</evidence>
<keyword evidence="10" id="KW-1185">Reference proteome</keyword>
<dbReference type="InterPro" id="IPR058634">
    <property type="entry name" value="AaeA-lik-b-barrel"/>
</dbReference>
<evidence type="ECO:0000313" key="8">
    <source>
        <dbReference type="EMBL" id="PMK45817.1"/>
    </source>
</evidence>
<accession>A0A2J6U8U2</accession>
<dbReference type="Gene3D" id="2.40.50.100">
    <property type="match status" value="1"/>
</dbReference>
<feature type="domain" description="p-hydroxybenzoic acid efflux pump subunit AaeA-like beta-barrel" evidence="6">
    <location>
        <begin position="186"/>
        <end position="282"/>
    </location>
</feature>
<proteinExistence type="inferred from homology"/>
<dbReference type="GO" id="GO:0016020">
    <property type="term" value="C:membrane"/>
    <property type="evidence" value="ECO:0007669"/>
    <property type="project" value="InterPro"/>
</dbReference>
<dbReference type="EMBL" id="MCSB01000046">
    <property type="protein sequence ID" value="PME24342.1"/>
    <property type="molecule type" value="Genomic_DNA"/>
</dbReference>
<evidence type="ECO:0000256" key="4">
    <source>
        <dbReference type="ARBA" id="ARBA00023136"/>
    </source>
</evidence>
<evidence type="ECO:0000313" key="10">
    <source>
        <dbReference type="Proteomes" id="UP000239763"/>
    </source>
</evidence>
<comment type="similarity">
    <text evidence="1">Belongs to the membrane fusion protein (MFP) (TC 8.A.1) family.</text>
</comment>
<reference evidence="9" key="1">
    <citation type="submission" date="2016-07" db="EMBL/GenBank/DDBJ databases">
        <title>Nontailed viruses are major unrecognized killers of bacteria in the ocean.</title>
        <authorList>
            <person name="Kauffman K."/>
            <person name="Hussain F."/>
            <person name="Yang J."/>
            <person name="Arevalo P."/>
            <person name="Brown J."/>
            <person name="Cutler M."/>
            <person name="Kelly L."/>
            <person name="Polz M.F."/>
        </authorList>
    </citation>
    <scope>NUCLEOTIDE SEQUENCE [LARGE SCALE GENOMIC DNA]</scope>
    <source>
        <strain evidence="9">10N.261.52.F7</strain>
    </source>
</reference>
<dbReference type="Pfam" id="PF25963">
    <property type="entry name" value="Beta-barrel_AAEA"/>
    <property type="match status" value="1"/>
</dbReference>
<evidence type="ECO:0000259" key="6">
    <source>
        <dbReference type="Pfam" id="PF25963"/>
    </source>
</evidence>
<evidence type="ECO:0000259" key="5">
    <source>
        <dbReference type="Pfam" id="PF25917"/>
    </source>
</evidence>
<keyword evidence="4" id="KW-0472">Membrane</keyword>
<dbReference type="AlphaFoldDB" id="A0A2J6U8U2"/>
<dbReference type="RefSeq" id="WP_102280523.1">
    <property type="nucleotide sequence ID" value="NZ_JAAHTI010000002.1"/>
</dbReference>
<evidence type="ECO:0000313" key="9">
    <source>
        <dbReference type="Proteomes" id="UP000235385"/>
    </source>
</evidence>
<organism evidence="7 10">
    <name type="scientific">Vibrio lentus</name>
    <dbReference type="NCBI Taxonomy" id="136468"/>
    <lineage>
        <taxon>Bacteria</taxon>
        <taxon>Pseudomonadati</taxon>
        <taxon>Pseudomonadota</taxon>
        <taxon>Gammaproteobacteria</taxon>
        <taxon>Vibrionales</taxon>
        <taxon>Vibrionaceae</taxon>
        <taxon>Vibrio</taxon>
    </lineage>
</organism>
<protein>
    <submittedName>
        <fullName evidence="7">Efflux transporter periplasmic adaptor subunit</fullName>
    </submittedName>
</protein>
<gene>
    <name evidence="8" type="ORF">BCT99_22080</name>
    <name evidence="7" type="ORF">BCV38_12080</name>
</gene>
<reference evidence="7" key="2">
    <citation type="submission" date="2016-07" db="EMBL/GenBank/DDBJ databases">
        <authorList>
            <person name="Kauffman K."/>
            <person name="Arevalo P."/>
            <person name="Polz M.F."/>
        </authorList>
    </citation>
    <scope>NUCLEOTIDE SEQUENCE</scope>
    <source>
        <strain evidence="8">10N.261.52.F7</strain>
        <strain evidence="7">10N.286.55.E1</strain>
    </source>
</reference>
<dbReference type="Gene3D" id="1.10.287.470">
    <property type="entry name" value="Helix hairpin bin"/>
    <property type="match status" value="1"/>
</dbReference>
<dbReference type="Proteomes" id="UP000239763">
    <property type="component" value="Unassembled WGS sequence"/>
</dbReference>
<evidence type="ECO:0000256" key="2">
    <source>
        <dbReference type="ARBA" id="ARBA00022692"/>
    </source>
</evidence>
<dbReference type="SUPFAM" id="SSF111369">
    <property type="entry name" value="HlyD-like secretion proteins"/>
    <property type="match status" value="1"/>
</dbReference>
<evidence type="ECO:0000256" key="3">
    <source>
        <dbReference type="ARBA" id="ARBA00022989"/>
    </source>
</evidence>
<dbReference type="InterPro" id="IPR006143">
    <property type="entry name" value="RND_pump_MFP"/>
</dbReference>
<dbReference type="NCBIfam" id="TIGR01730">
    <property type="entry name" value="RND_mfp"/>
    <property type="match status" value="1"/>
</dbReference>
<dbReference type="Pfam" id="PF25917">
    <property type="entry name" value="BSH_RND"/>
    <property type="match status" value="1"/>
</dbReference>
<keyword evidence="2" id="KW-0812">Transmembrane</keyword>
<dbReference type="PANTHER" id="PTHR30367">
    <property type="entry name" value="P-HYDROXYBENZOIC ACID EFFLUX PUMP SUBUNIT AAEA-RELATED"/>
    <property type="match status" value="1"/>
</dbReference>
<dbReference type="InterPro" id="IPR050393">
    <property type="entry name" value="MFP_Efflux_Pump"/>
</dbReference>
<reference evidence="7 10" key="3">
    <citation type="journal article" date="2018" name="Nature">
        <title>A major lineage of non-tailed dsDNA viruses as unrecognized killers of marine bacteria.</title>
        <authorList>
            <person name="Kauffman K.M."/>
            <person name="Hussain F.A."/>
            <person name="Yang J."/>
            <person name="Arevalo P."/>
            <person name="Brown J.M."/>
            <person name="Chang W.K."/>
            <person name="VanInsberghe D."/>
            <person name="Elsherbini J."/>
            <person name="Sharma R.S."/>
            <person name="Cutler M.B."/>
            <person name="Kelly L."/>
            <person name="Polz M.F."/>
        </authorList>
    </citation>
    <scope>NUCLEOTIDE SEQUENCE [LARGE SCALE GENOMIC DNA]</scope>
    <source>
        <strain evidence="8">10N.261.52.F7</strain>
        <strain evidence="7 10">10N.286.55.E1</strain>
    </source>
</reference>
<feature type="domain" description="Multidrug resistance protein MdtA-like barrel-sandwich hybrid" evidence="5">
    <location>
        <begin position="42"/>
        <end position="182"/>
    </location>
</feature>
<keyword evidence="3" id="KW-1133">Transmembrane helix</keyword>
<name>A0A2J6U8U2_9VIBR</name>
<dbReference type="EMBL" id="MCXM01000018">
    <property type="protein sequence ID" value="PMK45817.1"/>
    <property type="molecule type" value="Genomic_DNA"/>
</dbReference>
<dbReference type="GO" id="GO:0022857">
    <property type="term" value="F:transmembrane transporter activity"/>
    <property type="evidence" value="ECO:0007669"/>
    <property type="project" value="InterPro"/>
</dbReference>
<dbReference type="PANTHER" id="PTHR30367:SF1">
    <property type="entry name" value="MULTIDRUG RESISTANCE PROTEIN MDTN"/>
    <property type="match status" value="1"/>
</dbReference>
<evidence type="ECO:0000256" key="1">
    <source>
        <dbReference type="ARBA" id="ARBA00009477"/>
    </source>
</evidence>
<dbReference type="Gene3D" id="2.40.30.170">
    <property type="match status" value="1"/>
</dbReference>
<dbReference type="GeneID" id="69651226"/>
<sequence length="283" mass="31208">MNVFKVLLPTALVIGAGLTCYTSWVAYTDSLWTRDAKIHVEIAQISPKVSGEITRIAVTDNQFVHAGDLLFTIDDTDYNNNVSDATFSMLKAESELNQAKNVYRRDSKLLSARLISPEQVMSEKLQVDANRAEYKKAKLDLAKAQLDLSRTQVVAPQDGYVTNLQQRQGNFINTGETFVALVESNTYYIQAYFTENKIKEIKEGAIATITPYSSGDTFEGTVDGIGRAITDQSADSSGLVSNVDPTVPWVRLAQRVPVRISIPHEVIVNERLIAGTTVSVTIQ</sequence>
<comment type="caution">
    <text evidence="7">The sequence shown here is derived from an EMBL/GenBank/DDBJ whole genome shotgun (WGS) entry which is preliminary data.</text>
</comment>
<dbReference type="InterPro" id="IPR058625">
    <property type="entry name" value="MdtA-like_BSH"/>
</dbReference>